<dbReference type="EMBL" id="KZ451932">
    <property type="protein sequence ID" value="PKA61242.1"/>
    <property type="molecule type" value="Genomic_DNA"/>
</dbReference>
<proteinExistence type="inferred from homology"/>
<dbReference type="Proteomes" id="UP000236161">
    <property type="component" value="Unassembled WGS sequence"/>
</dbReference>
<evidence type="ECO:0000256" key="3">
    <source>
        <dbReference type="ARBA" id="ARBA00023242"/>
    </source>
</evidence>
<keyword evidence="3" id="KW-0539">Nucleus</keyword>
<dbReference type="GO" id="GO:0046540">
    <property type="term" value="C:U4/U6 x U5 tri-snRNP complex"/>
    <property type="evidence" value="ECO:0007669"/>
    <property type="project" value="TreeGrafter"/>
</dbReference>
<organism evidence="4 5">
    <name type="scientific">Apostasia shenzhenica</name>
    <dbReference type="NCBI Taxonomy" id="1088818"/>
    <lineage>
        <taxon>Eukaryota</taxon>
        <taxon>Viridiplantae</taxon>
        <taxon>Streptophyta</taxon>
        <taxon>Embryophyta</taxon>
        <taxon>Tracheophyta</taxon>
        <taxon>Spermatophyta</taxon>
        <taxon>Magnoliopsida</taxon>
        <taxon>Liliopsida</taxon>
        <taxon>Asparagales</taxon>
        <taxon>Orchidaceae</taxon>
        <taxon>Apostasioideae</taxon>
        <taxon>Apostasia</taxon>
    </lineage>
</organism>
<comment type="subcellular location">
    <subcellularLocation>
        <location evidence="1">Nucleus</location>
    </subcellularLocation>
</comment>
<dbReference type="GO" id="GO:0000481">
    <property type="term" value="P:maturation of 5S rRNA"/>
    <property type="evidence" value="ECO:0007669"/>
    <property type="project" value="TreeGrafter"/>
</dbReference>
<name>A0A2I0B0B0_9ASPA</name>
<gene>
    <name evidence="4" type="ORF">AXF42_Ash006139</name>
</gene>
<dbReference type="AlphaFoldDB" id="A0A2I0B0B0"/>
<dbReference type="InterPro" id="IPR005011">
    <property type="entry name" value="SNU66/SART1"/>
</dbReference>
<dbReference type="GO" id="GO:0045292">
    <property type="term" value="P:mRNA cis splicing, via spliceosome"/>
    <property type="evidence" value="ECO:0007669"/>
    <property type="project" value="TreeGrafter"/>
</dbReference>
<accession>A0A2I0B0B0</accession>
<dbReference type="PANTHER" id="PTHR14152:SF5">
    <property type="entry name" value="U4_U6.U5 TRI-SNRNP-ASSOCIATED PROTEIN 1"/>
    <property type="match status" value="1"/>
</dbReference>
<comment type="similarity">
    <text evidence="2">Belongs to the SNU66/SART1 family.</text>
</comment>
<reference evidence="4 5" key="1">
    <citation type="journal article" date="2017" name="Nature">
        <title>The Apostasia genome and the evolution of orchids.</title>
        <authorList>
            <person name="Zhang G.Q."/>
            <person name="Liu K.W."/>
            <person name="Li Z."/>
            <person name="Lohaus R."/>
            <person name="Hsiao Y.Y."/>
            <person name="Niu S.C."/>
            <person name="Wang J.Y."/>
            <person name="Lin Y.C."/>
            <person name="Xu Q."/>
            <person name="Chen L.J."/>
            <person name="Yoshida K."/>
            <person name="Fujiwara S."/>
            <person name="Wang Z.W."/>
            <person name="Zhang Y.Q."/>
            <person name="Mitsuda N."/>
            <person name="Wang M."/>
            <person name="Liu G.H."/>
            <person name="Pecoraro L."/>
            <person name="Huang H.X."/>
            <person name="Xiao X.J."/>
            <person name="Lin M."/>
            <person name="Wu X.Y."/>
            <person name="Wu W.L."/>
            <person name="Chen Y.Y."/>
            <person name="Chang S.B."/>
            <person name="Sakamoto S."/>
            <person name="Ohme-Takagi M."/>
            <person name="Yagi M."/>
            <person name="Zeng S.J."/>
            <person name="Shen C.Y."/>
            <person name="Yeh C.M."/>
            <person name="Luo Y.B."/>
            <person name="Tsai W.C."/>
            <person name="Van de Peer Y."/>
            <person name="Liu Z.J."/>
        </authorList>
    </citation>
    <scope>NUCLEOTIDE SEQUENCE [LARGE SCALE GENOMIC DNA]</scope>
    <source>
        <strain evidence="5">cv. Shenzhen</strain>
        <tissue evidence="4">Stem</tissue>
    </source>
</reference>
<evidence type="ECO:0000256" key="1">
    <source>
        <dbReference type="ARBA" id="ARBA00004123"/>
    </source>
</evidence>
<dbReference type="OrthoDB" id="5583at2759"/>
<evidence type="ECO:0000313" key="4">
    <source>
        <dbReference type="EMBL" id="PKA61242.1"/>
    </source>
</evidence>
<dbReference type="Pfam" id="PF03343">
    <property type="entry name" value="SART-1"/>
    <property type="match status" value="1"/>
</dbReference>
<evidence type="ECO:0000256" key="2">
    <source>
        <dbReference type="ARBA" id="ARBA00006076"/>
    </source>
</evidence>
<protein>
    <submittedName>
        <fullName evidence="4">Uncharacterized protein</fullName>
    </submittedName>
</protein>
<dbReference type="STRING" id="1088818.A0A2I0B0B0"/>
<sequence length="180" mass="20938">MMPKEESRMFSHKFHGRGAGKMKQEKRMKQYQEDLKTKQMKASDTPLLAMEKMREAQASTERACETRCLKLVCRIKTVHVTDLLSGLACIRAQRFSLADSARRRKPAVLVEVFLRSPSRQGSLFLDTPHNSRWQGMIPHAFARCRRRTIRMKHVPVPKEDFSSLAFQGLKTSYQPLRKCW</sequence>
<evidence type="ECO:0000313" key="5">
    <source>
        <dbReference type="Proteomes" id="UP000236161"/>
    </source>
</evidence>
<keyword evidence="5" id="KW-1185">Reference proteome</keyword>
<dbReference type="PANTHER" id="PTHR14152">
    <property type="entry name" value="SQUAMOUS CELL CARCINOMA ANTIGEN RECOGNISED BY CYTOTOXIC T LYMPHOCYTES"/>
    <property type="match status" value="1"/>
</dbReference>